<name>A0ABU8H9H0_9BACI</name>
<comment type="caution">
    <text evidence="1">The sequence shown here is derived from an EMBL/GenBank/DDBJ whole genome shotgun (WGS) entry which is preliminary data.</text>
</comment>
<reference evidence="1 2" key="1">
    <citation type="journal article" date="2018" name="J. Microbiol.">
        <title>Bacillus spongiae sp. nov., isolated from sponge of Jeju Island.</title>
        <authorList>
            <person name="Lee G.E."/>
            <person name="Im W.T."/>
            <person name="Park J.S."/>
        </authorList>
    </citation>
    <scope>NUCLEOTIDE SEQUENCE [LARGE SCALE GENOMIC DNA]</scope>
    <source>
        <strain evidence="1 2">135PIL107-10</strain>
    </source>
</reference>
<dbReference type="EMBL" id="JBBAXC010000001">
    <property type="protein sequence ID" value="MEI5905851.1"/>
    <property type="molecule type" value="Genomic_DNA"/>
</dbReference>
<accession>A0ABU8H9H0</accession>
<protein>
    <submittedName>
        <fullName evidence="1">Uncharacterized protein</fullName>
    </submittedName>
</protein>
<evidence type="ECO:0000313" key="1">
    <source>
        <dbReference type="EMBL" id="MEI5905851.1"/>
    </source>
</evidence>
<organism evidence="1 2">
    <name type="scientific">Bacillus spongiae</name>
    <dbReference type="NCBI Taxonomy" id="2683610"/>
    <lineage>
        <taxon>Bacteria</taxon>
        <taxon>Bacillati</taxon>
        <taxon>Bacillota</taxon>
        <taxon>Bacilli</taxon>
        <taxon>Bacillales</taxon>
        <taxon>Bacillaceae</taxon>
        <taxon>Bacillus</taxon>
    </lineage>
</organism>
<dbReference type="RefSeq" id="WP_336585254.1">
    <property type="nucleotide sequence ID" value="NZ_JBBAXC010000001.1"/>
</dbReference>
<gene>
    <name evidence="1" type="ORF">WAK64_02060</name>
</gene>
<sequence>MKFIYKWFILSMLITSIYKYRYKIANSLLGNAYIRRYAVNLSMKIPYLRSIFIQSTFK</sequence>
<keyword evidence="2" id="KW-1185">Reference proteome</keyword>
<dbReference type="Proteomes" id="UP001312865">
    <property type="component" value="Unassembled WGS sequence"/>
</dbReference>
<proteinExistence type="predicted"/>
<evidence type="ECO:0000313" key="2">
    <source>
        <dbReference type="Proteomes" id="UP001312865"/>
    </source>
</evidence>